<dbReference type="EMBL" id="MN740355">
    <property type="protein sequence ID" value="QHU02277.1"/>
    <property type="molecule type" value="Genomic_DNA"/>
</dbReference>
<organism evidence="1">
    <name type="scientific">viral metagenome</name>
    <dbReference type="NCBI Taxonomy" id="1070528"/>
    <lineage>
        <taxon>unclassified sequences</taxon>
        <taxon>metagenomes</taxon>
        <taxon>organismal metagenomes</taxon>
    </lineage>
</organism>
<evidence type="ECO:0000313" key="1">
    <source>
        <dbReference type="EMBL" id="QHU02277.1"/>
    </source>
</evidence>
<protein>
    <submittedName>
        <fullName evidence="1">Uncharacterized protein</fullName>
    </submittedName>
</protein>
<reference evidence="1" key="1">
    <citation type="journal article" date="2020" name="Nature">
        <title>Giant virus diversity and host interactions through global metagenomics.</title>
        <authorList>
            <person name="Schulz F."/>
            <person name="Roux S."/>
            <person name="Paez-Espino D."/>
            <person name="Jungbluth S."/>
            <person name="Walsh D.A."/>
            <person name="Denef V.J."/>
            <person name="McMahon K.D."/>
            <person name="Konstantinidis K.T."/>
            <person name="Eloe-Fadrosh E.A."/>
            <person name="Kyrpides N.C."/>
            <person name="Woyke T."/>
        </authorList>
    </citation>
    <scope>NUCLEOTIDE SEQUENCE</scope>
    <source>
        <strain evidence="1">GVMAG-M-3300025880-75</strain>
    </source>
</reference>
<accession>A0A6C0JCJ2</accession>
<proteinExistence type="predicted"/>
<dbReference type="AlphaFoldDB" id="A0A6C0JCJ2"/>
<sequence>MENTKIKLEKISSREETSVFNPAQKKYLPDNYYTYDIHKHLKMDFHNLSPKKDTHINICCFKIIKSRPNKITQYPFLQYLLYKYPKNTPQIGNVCIFPFELYKSGNILDISKKMVKTLFDTTYSPEGYIKNKNGIFIFYNIEFKSVIILPEILNDNKHNYVWSLMDEICNQKKYITFNIHKSVTNLFLHNTKLIYLKDKQKLCIDIPSVAYIGESQELLNYIATMGIKASAVRLFGAYYYFNTFEKAIRYAGWSSNYEKREIFNKSITDENGQYTQGGVVRFAIFLGNYRVVLNRKTDPILPYVKLLEEVNKPTKKIINKHNKGKGKWADVYDSIIISNFENIKRHGYFISKTNYVLKKFNSFTSLSIHLVDNKTLGPFWDLDSVNYNVK</sequence>
<name>A0A6C0JCJ2_9ZZZZ</name>